<sequence>MKNVILTHSDSAGGTILQLFRKIRPDWQTRVIVSYDDYSHGPLATSGTSQDFFLERLVFWKSLDPFDDEKIHEFDLNDEHISLVKELQSVKQAEIWIANSVQDIFYSVVMLHLLALDGVDTSGISVRNFGGQQVKLGLGTIRVEEFETLYKSSEAAPLDAKLYSDAWSVISQGSGKAIKSFIKGQDPSTPIAKALSAYLLRFPDFNGGLGSIERALLGAGTIEMKKSAYTVGNALALGEPTNDQVGDLILFKTLVELSGVEPDPWFKLEGNTRHMRSCSAQLTESGKEARARYSVQSF</sequence>
<evidence type="ECO:0000313" key="3">
    <source>
        <dbReference type="Proteomes" id="UP000026249"/>
    </source>
</evidence>
<dbReference type="OrthoDB" id="127805at2"/>
<protein>
    <recommendedName>
        <fullName evidence="1">DUF1835 domain-containing protein</fullName>
    </recommendedName>
</protein>
<dbReference type="EMBL" id="JFKE01000005">
    <property type="protein sequence ID" value="KAJ54960.1"/>
    <property type="molecule type" value="Genomic_DNA"/>
</dbReference>
<name>A0A037ZES6_9RHOB</name>
<dbReference type="AlphaFoldDB" id="A0A037ZES6"/>
<dbReference type="InterPro" id="IPR014973">
    <property type="entry name" value="DUF1835"/>
</dbReference>
<dbReference type="Proteomes" id="UP000026249">
    <property type="component" value="Unassembled WGS sequence"/>
</dbReference>
<dbReference type="Pfam" id="PF08874">
    <property type="entry name" value="DUF1835"/>
    <property type="match status" value="1"/>
</dbReference>
<proteinExistence type="predicted"/>
<organism evidence="2 3">
    <name type="scientific">Actibacterium mucosum KCTC 23349</name>
    <dbReference type="NCBI Taxonomy" id="1454373"/>
    <lineage>
        <taxon>Bacteria</taxon>
        <taxon>Pseudomonadati</taxon>
        <taxon>Pseudomonadota</taxon>
        <taxon>Alphaproteobacteria</taxon>
        <taxon>Rhodobacterales</taxon>
        <taxon>Roseobacteraceae</taxon>
        <taxon>Actibacterium</taxon>
    </lineage>
</organism>
<evidence type="ECO:0000259" key="1">
    <source>
        <dbReference type="Pfam" id="PF08874"/>
    </source>
</evidence>
<dbReference type="RefSeq" id="WP_035260088.1">
    <property type="nucleotide sequence ID" value="NZ_JFKE01000005.1"/>
</dbReference>
<evidence type="ECO:0000313" key="2">
    <source>
        <dbReference type="EMBL" id="KAJ54960.1"/>
    </source>
</evidence>
<keyword evidence="3" id="KW-1185">Reference proteome</keyword>
<reference evidence="2 3" key="1">
    <citation type="submission" date="2014-03" db="EMBL/GenBank/DDBJ databases">
        <title>Draft Genome Sequence of Actibacterium mucosum KCTC 23349, a Marine Alphaproteobacterium with Complex Ionic Requirements Isolated from Mediterranean Seawater at Malvarrosa Beach, Valencia, Spain.</title>
        <authorList>
            <person name="Arahal D.R."/>
            <person name="Shao Z."/>
            <person name="Lai Q."/>
            <person name="Pujalte M.J."/>
        </authorList>
    </citation>
    <scope>NUCLEOTIDE SEQUENCE [LARGE SCALE GENOMIC DNA]</scope>
    <source>
        <strain evidence="2 3">KCTC 23349</strain>
    </source>
</reference>
<gene>
    <name evidence="2" type="ORF">ACMU_14470</name>
</gene>
<feature type="domain" description="DUF1835" evidence="1">
    <location>
        <begin position="7"/>
        <end position="114"/>
    </location>
</feature>
<comment type="caution">
    <text evidence="2">The sequence shown here is derived from an EMBL/GenBank/DDBJ whole genome shotgun (WGS) entry which is preliminary data.</text>
</comment>
<accession>A0A037ZES6</accession>